<name>A0A2R6ABL2_9ARCH</name>
<evidence type="ECO:0000313" key="2">
    <source>
        <dbReference type="Proteomes" id="UP000240880"/>
    </source>
</evidence>
<reference evidence="1 2" key="1">
    <citation type="submission" date="2017-04" db="EMBL/GenBank/DDBJ databases">
        <title>Novel microbial lineages endemic to geothermal iron-oxide mats fill important gaps in the evolutionary history of Archaea.</title>
        <authorList>
            <person name="Jay Z.J."/>
            <person name="Beam J.P."/>
            <person name="Dlakic M."/>
            <person name="Rusch D.B."/>
            <person name="Kozubal M.A."/>
            <person name="Inskeep W.P."/>
        </authorList>
    </citation>
    <scope>NUCLEOTIDE SEQUENCE [LARGE SCALE GENOMIC DNA]</scope>
    <source>
        <strain evidence="1">OSP_D</strain>
    </source>
</reference>
<evidence type="ECO:0000313" key="1">
    <source>
        <dbReference type="EMBL" id="PSN83800.1"/>
    </source>
</evidence>
<proteinExistence type="predicted"/>
<dbReference type="Proteomes" id="UP000240880">
    <property type="component" value="Unassembled WGS sequence"/>
</dbReference>
<dbReference type="EMBL" id="NEXC01000014">
    <property type="protein sequence ID" value="PSN83800.1"/>
    <property type="molecule type" value="Genomic_DNA"/>
</dbReference>
<dbReference type="AlphaFoldDB" id="A0A2R6ABL2"/>
<accession>A0A2R6ABL2</accession>
<gene>
    <name evidence="1" type="ORF">B9Q01_03290</name>
</gene>
<comment type="caution">
    <text evidence="1">The sequence shown here is derived from an EMBL/GenBank/DDBJ whole genome shotgun (WGS) entry which is preliminary data.</text>
</comment>
<protein>
    <submittedName>
        <fullName evidence="1">Uncharacterized protein</fullName>
    </submittedName>
</protein>
<organism evidence="1 2">
    <name type="scientific">Candidatus Marsarchaeota G1 archaeon OSP_D</name>
    <dbReference type="NCBI Taxonomy" id="1978155"/>
    <lineage>
        <taxon>Archaea</taxon>
        <taxon>Candidatus Marsarchaeota</taxon>
        <taxon>Candidatus Marsarchaeota group 1</taxon>
    </lineage>
</organism>
<sequence length="80" mass="8884">MESALCSTLIFSKRAQKVLGFRGSDRRRELQASHQVSTLTAFLGFATTAHSALWTSPSIFSRAFEFDAHLAHSVFLELPV</sequence>